<keyword evidence="3 6" id="KW-1133">Transmembrane helix</keyword>
<feature type="transmembrane region" description="Helical" evidence="6">
    <location>
        <begin position="261"/>
        <end position="280"/>
    </location>
</feature>
<dbReference type="Proteomes" id="UP000258309">
    <property type="component" value="Unassembled WGS sequence"/>
</dbReference>
<feature type="domain" description="Major facilitator superfamily (MFS) profile" evidence="7">
    <location>
        <begin position="37"/>
        <end position="525"/>
    </location>
</feature>
<feature type="transmembrane region" description="Helical" evidence="6">
    <location>
        <begin position="366"/>
        <end position="385"/>
    </location>
</feature>
<sequence length="554" mass="59778">MEVTKSGPEVEGIAQENTVDDTEIKDEFPPWRKLIFIIIAIYLSMFIVALDRTIIGTAIPRITDEFHSIGDVGWYASAYILTSSAFQLIYGRIFTFYSPKWVLLGAIGIFEIGSAICGAAPSSHVFIVGRAIAGVGAAGIFSGVIIIMVITIPLHKRPMFQGIFGAVFGIASVAGPLLGGVFTTKVTWRWCFYINLPCGALVVFILIFILQVKSKKSNVPLKNKIIRLDPYGTIVFLPGIVCLLLALQWGGTTYAWKNARIIVLFILAGILLAIFIYDQFKQGDNATVPIRIIKQRSVASGFYFSFFSGGTMLSMIYYLPLYFQAIKGVSAITSGLDILPLILSLVVASIISGGLTTKTGYYTPQLIVSTVILSIGAGLITTFQINTQHPKWIGYEVVYGFGLGLGMQQAAMAAQTCLSKDDVMTGVALMFFGQGLGGSIIVSIAQTVFTHSLSSKLSGFQGLDTKVIVNTGATQLRSLVPPQYLGQVLVAYNGALQDSFKVSLACACCTVLGGLTMEWVSVKGKDHGGPTTTHEKSNNSKSPDPDRTRSEREA</sequence>
<feature type="transmembrane region" description="Helical" evidence="6">
    <location>
        <begin position="426"/>
        <end position="449"/>
    </location>
</feature>
<protein>
    <recommendedName>
        <fullName evidence="7">Major facilitator superfamily (MFS) profile domain-containing protein</fullName>
    </recommendedName>
</protein>
<feature type="transmembrane region" description="Helical" evidence="6">
    <location>
        <begin position="331"/>
        <end position="354"/>
    </location>
</feature>
<evidence type="ECO:0000256" key="3">
    <source>
        <dbReference type="ARBA" id="ARBA00022989"/>
    </source>
</evidence>
<feature type="non-terminal residue" evidence="8">
    <location>
        <position position="554"/>
    </location>
</feature>
<feature type="region of interest" description="Disordered" evidence="5">
    <location>
        <begin position="525"/>
        <end position="554"/>
    </location>
</feature>
<evidence type="ECO:0000259" key="7">
    <source>
        <dbReference type="PROSITE" id="PS50850"/>
    </source>
</evidence>
<dbReference type="EMBL" id="NCSJ02000065">
    <property type="protein sequence ID" value="RFU31913.1"/>
    <property type="molecule type" value="Genomic_DNA"/>
</dbReference>
<dbReference type="PANTHER" id="PTHR23501:SF201">
    <property type="entry name" value="MFS AFLATOXIN EFFLUX PUMP"/>
    <property type="match status" value="1"/>
</dbReference>
<dbReference type="Pfam" id="PF07690">
    <property type="entry name" value="MFS_1"/>
    <property type="match status" value="1"/>
</dbReference>
<feature type="transmembrane region" description="Helical" evidence="6">
    <location>
        <begin position="162"/>
        <end position="181"/>
    </location>
</feature>
<feature type="transmembrane region" description="Helical" evidence="6">
    <location>
        <begin position="102"/>
        <end position="121"/>
    </location>
</feature>
<proteinExistence type="predicted"/>
<dbReference type="GO" id="GO:0022857">
    <property type="term" value="F:transmembrane transporter activity"/>
    <property type="evidence" value="ECO:0007669"/>
    <property type="project" value="InterPro"/>
</dbReference>
<evidence type="ECO:0000256" key="5">
    <source>
        <dbReference type="SAM" id="MobiDB-lite"/>
    </source>
</evidence>
<feature type="transmembrane region" description="Helical" evidence="6">
    <location>
        <begin position="72"/>
        <end position="90"/>
    </location>
</feature>
<dbReference type="FunFam" id="1.20.1250.20:FF:000196">
    <property type="entry name" value="MFS toxin efflux pump (AflT)"/>
    <property type="match status" value="1"/>
</dbReference>
<feature type="transmembrane region" description="Helical" evidence="6">
    <location>
        <begin position="127"/>
        <end position="150"/>
    </location>
</feature>
<dbReference type="SUPFAM" id="SSF103473">
    <property type="entry name" value="MFS general substrate transporter"/>
    <property type="match status" value="1"/>
</dbReference>
<dbReference type="GO" id="GO:0005886">
    <property type="term" value="C:plasma membrane"/>
    <property type="evidence" value="ECO:0007669"/>
    <property type="project" value="TreeGrafter"/>
</dbReference>
<dbReference type="InterPro" id="IPR036259">
    <property type="entry name" value="MFS_trans_sf"/>
</dbReference>
<evidence type="ECO:0000256" key="4">
    <source>
        <dbReference type="ARBA" id="ARBA00023136"/>
    </source>
</evidence>
<organism evidence="8 9">
    <name type="scientific">Scytalidium lignicola</name>
    <name type="common">Hyphomycete</name>
    <dbReference type="NCBI Taxonomy" id="5539"/>
    <lineage>
        <taxon>Eukaryota</taxon>
        <taxon>Fungi</taxon>
        <taxon>Dikarya</taxon>
        <taxon>Ascomycota</taxon>
        <taxon>Pezizomycotina</taxon>
        <taxon>Leotiomycetes</taxon>
        <taxon>Leotiomycetes incertae sedis</taxon>
        <taxon>Scytalidium</taxon>
    </lineage>
</organism>
<keyword evidence="9" id="KW-1185">Reference proteome</keyword>
<dbReference type="OMA" id="TILPMND"/>
<evidence type="ECO:0000256" key="6">
    <source>
        <dbReference type="SAM" id="Phobius"/>
    </source>
</evidence>
<name>A0A3E2HFJ3_SCYLI</name>
<dbReference type="OrthoDB" id="10021397at2759"/>
<evidence type="ECO:0000256" key="1">
    <source>
        <dbReference type="ARBA" id="ARBA00004141"/>
    </source>
</evidence>
<dbReference type="PANTHER" id="PTHR23501">
    <property type="entry name" value="MAJOR FACILITATOR SUPERFAMILY"/>
    <property type="match status" value="1"/>
</dbReference>
<dbReference type="InterPro" id="IPR011701">
    <property type="entry name" value="MFS"/>
</dbReference>
<dbReference type="PROSITE" id="PS50850">
    <property type="entry name" value="MFS"/>
    <property type="match status" value="1"/>
</dbReference>
<dbReference type="AlphaFoldDB" id="A0A3E2HFJ3"/>
<comment type="subcellular location">
    <subcellularLocation>
        <location evidence="1">Membrane</location>
        <topology evidence="1">Multi-pass membrane protein</topology>
    </subcellularLocation>
</comment>
<accession>A0A3E2HFJ3</accession>
<dbReference type="CDD" id="cd17502">
    <property type="entry name" value="MFS_Azr1_MDR_like"/>
    <property type="match status" value="1"/>
</dbReference>
<keyword evidence="4 6" id="KW-0472">Membrane</keyword>
<reference evidence="8 9" key="1">
    <citation type="submission" date="2018-05" db="EMBL/GenBank/DDBJ databases">
        <title>Draft genome sequence of Scytalidium lignicola DSM 105466, a ubiquitous saprotrophic fungus.</title>
        <authorList>
            <person name="Buettner E."/>
            <person name="Gebauer A.M."/>
            <person name="Hofrichter M."/>
            <person name="Liers C."/>
            <person name="Kellner H."/>
        </authorList>
    </citation>
    <scope>NUCLEOTIDE SEQUENCE [LARGE SCALE GENOMIC DNA]</scope>
    <source>
        <strain evidence="8 9">DSM 105466</strain>
    </source>
</reference>
<feature type="transmembrane region" description="Helical" evidence="6">
    <location>
        <begin position="301"/>
        <end position="319"/>
    </location>
</feature>
<feature type="transmembrane region" description="Helical" evidence="6">
    <location>
        <begin position="187"/>
        <end position="210"/>
    </location>
</feature>
<evidence type="ECO:0000313" key="9">
    <source>
        <dbReference type="Proteomes" id="UP000258309"/>
    </source>
</evidence>
<dbReference type="InterPro" id="IPR020846">
    <property type="entry name" value="MFS_dom"/>
</dbReference>
<gene>
    <name evidence="8" type="ORF">B7463_g4407</name>
</gene>
<feature type="transmembrane region" description="Helical" evidence="6">
    <location>
        <begin position="231"/>
        <end position="249"/>
    </location>
</feature>
<dbReference type="Gene3D" id="1.20.1720.10">
    <property type="entry name" value="Multidrug resistance protein D"/>
    <property type="match status" value="1"/>
</dbReference>
<dbReference type="FunFam" id="1.20.1720.10:FF:000012">
    <property type="entry name" value="MFS toxin efflux pump (AflT)"/>
    <property type="match status" value="1"/>
</dbReference>
<evidence type="ECO:0000313" key="8">
    <source>
        <dbReference type="EMBL" id="RFU31913.1"/>
    </source>
</evidence>
<feature type="transmembrane region" description="Helical" evidence="6">
    <location>
        <begin position="397"/>
        <end position="414"/>
    </location>
</feature>
<comment type="caution">
    <text evidence="8">The sequence shown here is derived from an EMBL/GenBank/DDBJ whole genome shotgun (WGS) entry which is preliminary data.</text>
</comment>
<keyword evidence="2 6" id="KW-0812">Transmembrane</keyword>
<feature type="non-terminal residue" evidence="8">
    <location>
        <position position="1"/>
    </location>
</feature>
<dbReference type="Gene3D" id="1.20.1250.20">
    <property type="entry name" value="MFS general substrate transporter like domains"/>
    <property type="match status" value="1"/>
</dbReference>
<feature type="transmembrane region" description="Helical" evidence="6">
    <location>
        <begin position="34"/>
        <end position="60"/>
    </location>
</feature>
<evidence type="ECO:0000256" key="2">
    <source>
        <dbReference type="ARBA" id="ARBA00022692"/>
    </source>
</evidence>